<reference evidence="2 3" key="1">
    <citation type="submission" date="2020-02" db="EMBL/GenBank/DDBJ databases">
        <title>Genome sequences of Thiorhodococcus mannitoliphagus and Thiorhodococcus minor, purple sulfur photosynthetic bacteria in the gammaproteobacterial family, Chromatiaceae.</title>
        <authorList>
            <person name="Aviles F.A."/>
            <person name="Meyer T.E."/>
            <person name="Kyndt J.A."/>
        </authorList>
    </citation>
    <scope>NUCLEOTIDE SEQUENCE [LARGE SCALE GENOMIC DNA]</scope>
    <source>
        <strain evidence="2 3">DSM 11518</strain>
    </source>
</reference>
<dbReference type="InterPro" id="IPR008984">
    <property type="entry name" value="SMAD_FHA_dom_sf"/>
</dbReference>
<dbReference type="Gene3D" id="2.60.200.20">
    <property type="match status" value="1"/>
</dbReference>
<dbReference type="EMBL" id="JAAIJQ010000048">
    <property type="protein sequence ID" value="NEV63343.1"/>
    <property type="molecule type" value="Genomic_DNA"/>
</dbReference>
<name>A0A6M0K308_9GAMM</name>
<dbReference type="AlphaFoldDB" id="A0A6M0K308"/>
<keyword evidence="3" id="KW-1185">Reference proteome</keyword>
<dbReference type="SUPFAM" id="SSF49879">
    <property type="entry name" value="SMAD/FHA domain"/>
    <property type="match status" value="1"/>
</dbReference>
<evidence type="ECO:0000313" key="2">
    <source>
        <dbReference type="EMBL" id="NEV63343.1"/>
    </source>
</evidence>
<dbReference type="RefSeq" id="WP_164453808.1">
    <property type="nucleotide sequence ID" value="NZ_JAAIJQ010000048.1"/>
</dbReference>
<dbReference type="InterPro" id="IPR000253">
    <property type="entry name" value="FHA_dom"/>
</dbReference>
<feature type="domain" description="FHA" evidence="1">
    <location>
        <begin position="212"/>
        <end position="256"/>
    </location>
</feature>
<proteinExistence type="predicted"/>
<protein>
    <submittedName>
        <fullName evidence="2">FHA domain-containing protein</fullName>
    </submittedName>
</protein>
<sequence length="300" mass="32788">MNGPLDRQHAVFLGVHWSWTDIGRDPDAGLDLPFDEALTAKASAALARFGAALVAESSSDLIFSLESVRCAIDAVSEINQQCAKECVGRHIALRMGILAKDEPPRSARDASEEVAGARRLASLASPGQTLVLLPDSLIADALGGRLTPVDTFDWDEASDLLDALVFQVNWQDAVETRVVKVLTPDRQVTRVSKLRLRWRNRHWVMRADSAELSLGRGADMDITIDSEFASRDHARIRPHGSTFVLADVSTNGTFVNLDDSVVFIHDDEVILRGQGWISLGKHASESMGKVLYFSSETGAR</sequence>
<dbReference type="PROSITE" id="PS50006">
    <property type="entry name" value="FHA_DOMAIN"/>
    <property type="match status" value="1"/>
</dbReference>
<comment type="caution">
    <text evidence="2">The sequence shown here is derived from an EMBL/GenBank/DDBJ whole genome shotgun (WGS) entry which is preliminary data.</text>
</comment>
<dbReference type="SMART" id="SM00240">
    <property type="entry name" value="FHA"/>
    <property type="match status" value="1"/>
</dbReference>
<evidence type="ECO:0000313" key="3">
    <source>
        <dbReference type="Proteomes" id="UP000483379"/>
    </source>
</evidence>
<dbReference type="Proteomes" id="UP000483379">
    <property type="component" value="Unassembled WGS sequence"/>
</dbReference>
<evidence type="ECO:0000259" key="1">
    <source>
        <dbReference type="PROSITE" id="PS50006"/>
    </source>
</evidence>
<organism evidence="2 3">
    <name type="scientific">Thiorhodococcus minor</name>
    <dbReference type="NCBI Taxonomy" id="57489"/>
    <lineage>
        <taxon>Bacteria</taxon>
        <taxon>Pseudomonadati</taxon>
        <taxon>Pseudomonadota</taxon>
        <taxon>Gammaproteobacteria</taxon>
        <taxon>Chromatiales</taxon>
        <taxon>Chromatiaceae</taxon>
        <taxon>Thiorhodococcus</taxon>
    </lineage>
</organism>
<dbReference type="Pfam" id="PF00498">
    <property type="entry name" value="FHA"/>
    <property type="match status" value="1"/>
</dbReference>
<accession>A0A6M0K308</accession>
<gene>
    <name evidence="2" type="ORF">G3446_15855</name>
</gene>